<keyword evidence="9 13" id="KW-0663">Pyridoxal phosphate</keyword>
<evidence type="ECO:0000256" key="3">
    <source>
        <dbReference type="ARBA" id="ARBA00004777"/>
    </source>
</evidence>
<dbReference type="InterPro" id="IPR001085">
    <property type="entry name" value="Ser_HO-MeTrfase"/>
</dbReference>
<evidence type="ECO:0000256" key="13">
    <source>
        <dbReference type="PIRSR" id="PIRSR000412-50"/>
    </source>
</evidence>
<comment type="similarity">
    <text evidence="4">Belongs to the SHMT family.</text>
</comment>
<evidence type="ECO:0000256" key="10">
    <source>
        <dbReference type="ARBA" id="ARBA00031137"/>
    </source>
</evidence>
<evidence type="ECO:0000256" key="7">
    <source>
        <dbReference type="ARBA" id="ARBA00022563"/>
    </source>
</evidence>
<evidence type="ECO:0000256" key="11">
    <source>
        <dbReference type="ARBA" id="ARBA00032953"/>
    </source>
</evidence>
<dbReference type="GO" id="GO:0005739">
    <property type="term" value="C:mitochondrion"/>
    <property type="evidence" value="ECO:0007669"/>
    <property type="project" value="TreeGrafter"/>
</dbReference>
<dbReference type="InterPro" id="IPR015424">
    <property type="entry name" value="PyrdxlP-dep_Trfase"/>
</dbReference>
<dbReference type="Gene3D" id="3.40.640.10">
    <property type="entry name" value="Type I PLP-dependent aspartate aminotransferase-like (Major domain)"/>
    <property type="match status" value="1"/>
</dbReference>
<comment type="cofactor">
    <cofactor evidence="1 13">
        <name>pyridoxal 5'-phosphate</name>
        <dbReference type="ChEBI" id="CHEBI:597326"/>
    </cofactor>
</comment>
<dbReference type="UniPathway" id="UPA00193"/>
<reference evidence="15" key="1">
    <citation type="submission" date="2015-11" db="EMBL/GenBank/DDBJ databases">
        <title>De novo transcriptome assembly of four potential Pierce s Disease insect vectors from Arizona vineyards.</title>
        <authorList>
            <person name="Tassone E.E."/>
        </authorList>
    </citation>
    <scope>NUCLEOTIDE SEQUENCE</scope>
</reference>
<dbReference type="EC" id="2.1.2.1" evidence="5"/>
<dbReference type="AlphaFoldDB" id="A0A1B6HA62"/>
<dbReference type="CDD" id="cd00378">
    <property type="entry name" value="SHMT"/>
    <property type="match status" value="1"/>
</dbReference>
<dbReference type="PANTHER" id="PTHR11680:SF59">
    <property type="entry name" value="SERINE HYDROXYMETHYLTRANSFERASE, CYTOSOLIC"/>
    <property type="match status" value="1"/>
</dbReference>
<comment type="pathway">
    <text evidence="3">One-carbon metabolism; tetrahydrofolate interconversion.</text>
</comment>
<dbReference type="PIRSF" id="PIRSF000412">
    <property type="entry name" value="SHMT"/>
    <property type="match status" value="1"/>
</dbReference>
<dbReference type="FunFam" id="3.40.640.10:FF:000097">
    <property type="entry name" value="Serine hydroxymethyltransferase"/>
    <property type="match status" value="1"/>
</dbReference>
<sequence>MALRPTGSRGMSLLTTPLNQSDPELYQLILKERQRQQSCLNMIASENYIAVSVLQCLSSCLVTKYSEGLPGKRYYAGTKVIDEIERLCQGRALKTFNLNSYEWGVNVQPYSGSPANLAVYMALLQPHDRIMGLDLPDGGHLSHGFMTAKRRVSASSIFFESMPYKVDPVTGLIDYDRLAENARLFKPKLIIAGISCYSRVLNYSRFREIADEHGAYLFSDMAHVSGLVAGGVIPSPFPYSDVVSTTTHKTLRGPKSGLIFYRKGFRSVGKRGQPLMYDLEDRVNQAVFPGLQGGPHNHHIAGTATALLQAQSSEFKKYAKQIVLNAQELCRSLQQRGYRIATNGTDVHLLLVDLRGSGLDGAKAEYILEQVNIICNKNTVPGDTSALRPSGFRLGTAALTTQGLLDVDMEIIAEFVDCALKIGQEVLEASGSKLSEFKKVVYAKSFARKIKDLKSKVRKFAEGFSIPHFQYNL</sequence>
<evidence type="ECO:0000256" key="4">
    <source>
        <dbReference type="ARBA" id="ARBA00006376"/>
    </source>
</evidence>
<evidence type="ECO:0000313" key="15">
    <source>
        <dbReference type="EMBL" id="JAS71544.1"/>
    </source>
</evidence>
<dbReference type="GO" id="GO:0030170">
    <property type="term" value="F:pyridoxal phosphate binding"/>
    <property type="evidence" value="ECO:0007669"/>
    <property type="project" value="InterPro"/>
</dbReference>
<dbReference type="InterPro" id="IPR039429">
    <property type="entry name" value="SHMT-like_dom"/>
</dbReference>
<evidence type="ECO:0000256" key="2">
    <source>
        <dbReference type="ARBA" id="ARBA00002224"/>
    </source>
</evidence>
<evidence type="ECO:0000256" key="1">
    <source>
        <dbReference type="ARBA" id="ARBA00001933"/>
    </source>
</evidence>
<feature type="modified residue" description="N6-(pyridoxal phosphate)lysine" evidence="13">
    <location>
        <position position="249"/>
    </location>
</feature>
<dbReference type="SUPFAM" id="SSF53383">
    <property type="entry name" value="PLP-dependent transferases"/>
    <property type="match status" value="1"/>
</dbReference>
<proteinExistence type="inferred from homology"/>
<evidence type="ECO:0000256" key="8">
    <source>
        <dbReference type="ARBA" id="ARBA00022679"/>
    </source>
</evidence>
<evidence type="ECO:0000256" key="6">
    <source>
        <dbReference type="ARBA" id="ARBA00016846"/>
    </source>
</evidence>
<feature type="domain" description="Serine hydroxymethyltransferase-like" evidence="14">
    <location>
        <begin position="18"/>
        <end position="416"/>
    </location>
</feature>
<comment type="function">
    <text evidence="2">Interconversion of serine and glycine.</text>
</comment>
<evidence type="ECO:0000256" key="9">
    <source>
        <dbReference type="ARBA" id="ARBA00022898"/>
    </source>
</evidence>
<protein>
    <recommendedName>
        <fullName evidence="6">Serine hydroxymethyltransferase</fullName>
        <ecNumber evidence="5">2.1.2.1</ecNumber>
    </recommendedName>
    <alternativeName>
        <fullName evidence="11">Glycine hydroxymethyltransferase</fullName>
    </alternativeName>
    <alternativeName>
        <fullName evidence="12">Maternal effect lethal protein 32</fullName>
    </alternativeName>
    <alternativeName>
        <fullName evidence="10">Serine methylase</fullName>
    </alternativeName>
</protein>
<evidence type="ECO:0000256" key="12">
    <source>
        <dbReference type="ARBA" id="ARBA00079679"/>
    </source>
</evidence>
<dbReference type="GO" id="GO:0035999">
    <property type="term" value="P:tetrahydrofolate interconversion"/>
    <property type="evidence" value="ECO:0007669"/>
    <property type="project" value="UniProtKB-UniPathway"/>
</dbReference>
<dbReference type="GO" id="GO:0019264">
    <property type="term" value="P:glycine biosynthetic process from serine"/>
    <property type="evidence" value="ECO:0007669"/>
    <property type="project" value="InterPro"/>
</dbReference>
<dbReference type="PANTHER" id="PTHR11680">
    <property type="entry name" value="SERINE HYDROXYMETHYLTRANSFERASE"/>
    <property type="match status" value="1"/>
</dbReference>
<dbReference type="InterPro" id="IPR015422">
    <property type="entry name" value="PyrdxlP-dep_Trfase_small"/>
</dbReference>
<dbReference type="InterPro" id="IPR015421">
    <property type="entry name" value="PyrdxlP-dep_Trfase_major"/>
</dbReference>
<gene>
    <name evidence="15" type="ORF">g.11910</name>
</gene>
<name>A0A1B6HA62_9HEMI</name>
<keyword evidence="8" id="KW-0808">Transferase</keyword>
<keyword evidence="7" id="KW-0554">One-carbon metabolism</keyword>
<dbReference type="GO" id="GO:0005634">
    <property type="term" value="C:nucleus"/>
    <property type="evidence" value="ECO:0007669"/>
    <property type="project" value="TreeGrafter"/>
</dbReference>
<dbReference type="InterPro" id="IPR049943">
    <property type="entry name" value="Ser_HO-MeTrfase-like"/>
</dbReference>
<dbReference type="Gene3D" id="3.90.1150.10">
    <property type="entry name" value="Aspartate Aminotransferase, domain 1"/>
    <property type="match status" value="1"/>
</dbReference>
<dbReference type="GO" id="GO:0004372">
    <property type="term" value="F:glycine hydroxymethyltransferase activity"/>
    <property type="evidence" value="ECO:0007669"/>
    <property type="project" value="UniProtKB-EC"/>
</dbReference>
<organism evidence="15">
    <name type="scientific">Homalodisca liturata</name>
    <dbReference type="NCBI Taxonomy" id="320908"/>
    <lineage>
        <taxon>Eukaryota</taxon>
        <taxon>Metazoa</taxon>
        <taxon>Ecdysozoa</taxon>
        <taxon>Arthropoda</taxon>
        <taxon>Hexapoda</taxon>
        <taxon>Insecta</taxon>
        <taxon>Pterygota</taxon>
        <taxon>Neoptera</taxon>
        <taxon>Paraneoptera</taxon>
        <taxon>Hemiptera</taxon>
        <taxon>Auchenorrhyncha</taxon>
        <taxon>Membracoidea</taxon>
        <taxon>Cicadellidae</taxon>
        <taxon>Cicadellinae</taxon>
        <taxon>Proconiini</taxon>
        <taxon>Homalodisca</taxon>
    </lineage>
</organism>
<dbReference type="EMBL" id="GECU01036162">
    <property type="protein sequence ID" value="JAS71544.1"/>
    <property type="molecule type" value="Transcribed_RNA"/>
</dbReference>
<dbReference type="HAMAP" id="MF_00051">
    <property type="entry name" value="SHMT"/>
    <property type="match status" value="1"/>
</dbReference>
<dbReference type="NCBIfam" id="NF000586">
    <property type="entry name" value="PRK00011.1"/>
    <property type="match status" value="1"/>
</dbReference>
<accession>A0A1B6HA62</accession>
<evidence type="ECO:0000256" key="5">
    <source>
        <dbReference type="ARBA" id="ARBA00012256"/>
    </source>
</evidence>
<dbReference type="Pfam" id="PF00464">
    <property type="entry name" value="SHMT"/>
    <property type="match status" value="1"/>
</dbReference>
<evidence type="ECO:0000259" key="14">
    <source>
        <dbReference type="Pfam" id="PF00464"/>
    </source>
</evidence>